<evidence type="ECO:0000313" key="2">
    <source>
        <dbReference type="EMBL" id="MED6269139.1"/>
    </source>
</evidence>
<accession>A0ABU7D589</accession>
<dbReference type="EMBL" id="JAHUTJ010012626">
    <property type="protein sequence ID" value="MED6269139.1"/>
    <property type="molecule type" value="Genomic_DNA"/>
</dbReference>
<protein>
    <submittedName>
        <fullName evidence="2">Uncharacterized protein</fullName>
    </submittedName>
</protein>
<proteinExistence type="predicted"/>
<name>A0ABU7D589_9TELE</name>
<sequence>MTPHTSETTAPQHTLRPSSSSAPSLSCCSIFSARLSSDRTAGIISYSSPAHRISKRMELHCRTPAVLLLLLVPGTK</sequence>
<comment type="caution">
    <text evidence="2">The sequence shown here is derived from an EMBL/GenBank/DDBJ whole genome shotgun (WGS) entry which is preliminary data.</text>
</comment>
<feature type="region of interest" description="Disordered" evidence="1">
    <location>
        <begin position="1"/>
        <end position="25"/>
    </location>
</feature>
<evidence type="ECO:0000313" key="3">
    <source>
        <dbReference type="Proteomes" id="UP001352852"/>
    </source>
</evidence>
<keyword evidence="3" id="KW-1185">Reference proteome</keyword>
<reference evidence="2 3" key="1">
    <citation type="submission" date="2021-06" db="EMBL/GenBank/DDBJ databases">
        <authorList>
            <person name="Palmer J.M."/>
        </authorList>
    </citation>
    <scope>NUCLEOTIDE SEQUENCE [LARGE SCALE GENOMIC DNA]</scope>
    <source>
        <strain evidence="2 3">CL_MEX2019</strain>
        <tissue evidence="2">Muscle</tissue>
    </source>
</reference>
<organism evidence="2 3">
    <name type="scientific">Characodon lateralis</name>
    <dbReference type="NCBI Taxonomy" id="208331"/>
    <lineage>
        <taxon>Eukaryota</taxon>
        <taxon>Metazoa</taxon>
        <taxon>Chordata</taxon>
        <taxon>Craniata</taxon>
        <taxon>Vertebrata</taxon>
        <taxon>Euteleostomi</taxon>
        <taxon>Actinopterygii</taxon>
        <taxon>Neopterygii</taxon>
        <taxon>Teleostei</taxon>
        <taxon>Neoteleostei</taxon>
        <taxon>Acanthomorphata</taxon>
        <taxon>Ovalentaria</taxon>
        <taxon>Atherinomorphae</taxon>
        <taxon>Cyprinodontiformes</taxon>
        <taxon>Goodeidae</taxon>
        <taxon>Characodon</taxon>
    </lineage>
</organism>
<feature type="compositionally biased region" description="Polar residues" evidence="1">
    <location>
        <begin position="1"/>
        <end position="17"/>
    </location>
</feature>
<gene>
    <name evidence="2" type="ORF">CHARACLAT_030099</name>
</gene>
<dbReference type="Proteomes" id="UP001352852">
    <property type="component" value="Unassembled WGS sequence"/>
</dbReference>
<evidence type="ECO:0000256" key="1">
    <source>
        <dbReference type="SAM" id="MobiDB-lite"/>
    </source>
</evidence>